<evidence type="ECO:0000259" key="1">
    <source>
        <dbReference type="PROSITE" id="PS51184"/>
    </source>
</evidence>
<dbReference type="Proteomes" id="UP000053257">
    <property type="component" value="Unassembled WGS sequence"/>
</dbReference>
<accession>A0A0C3RUQ6</accession>
<protein>
    <recommendedName>
        <fullName evidence="1">JmjC domain-containing protein</fullName>
    </recommendedName>
</protein>
<dbReference type="HOGENOM" id="CLU_016785_0_1_1"/>
<keyword evidence="3" id="KW-1185">Reference proteome</keyword>
<dbReference type="STRING" id="745531.A0A0C3RUQ6"/>
<dbReference type="OrthoDB" id="47172at2759"/>
<dbReference type="PANTHER" id="PTHR12461:SF94">
    <property type="entry name" value="JMJC DOMAIN-CONTAINING PROTEIN"/>
    <property type="match status" value="1"/>
</dbReference>
<evidence type="ECO:0000313" key="2">
    <source>
        <dbReference type="EMBL" id="KIP04791.1"/>
    </source>
</evidence>
<dbReference type="PROSITE" id="PS51184">
    <property type="entry name" value="JMJC"/>
    <property type="match status" value="1"/>
</dbReference>
<name>A0A0C3RUQ6_PHLG1</name>
<reference evidence="2 3" key="1">
    <citation type="journal article" date="2014" name="PLoS Genet.">
        <title>Analysis of the Phlebiopsis gigantea genome, transcriptome and secretome provides insight into its pioneer colonization strategies of wood.</title>
        <authorList>
            <person name="Hori C."/>
            <person name="Ishida T."/>
            <person name="Igarashi K."/>
            <person name="Samejima M."/>
            <person name="Suzuki H."/>
            <person name="Master E."/>
            <person name="Ferreira P."/>
            <person name="Ruiz-Duenas F.J."/>
            <person name="Held B."/>
            <person name="Canessa P."/>
            <person name="Larrondo L.F."/>
            <person name="Schmoll M."/>
            <person name="Druzhinina I.S."/>
            <person name="Kubicek C.P."/>
            <person name="Gaskell J.A."/>
            <person name="Kersten P."/>
            <person name="St John F."/>
            <person name="Glasner J."/>
            <person name="Sabat G."/>
            <person name="Splinter BonDurant S."/>
            <person name="Syed K."/>
            <person name="Yadav J."/>
            <person name="Mgbeahuruike A.C."/>
            <person name="Kovalchuk A."/>
            <person name="Asiegbu F.O."/>
            <person name="Lackner G."/>
            <person name="Hoffmeister D."/>
            <person name="Rencoret J."/>
            <person name="Gutierrez A."/>
            <person name="Sun H."/>
            <person name="Lindquist E."/>
            <person name="Barry K."/>
            <person name="Riley R."/>
            <person name="Grigoriev I.V."/>
            <person name="Henrissat B."/>
            <person name="Kues U."/>
            <person name="Berka R.M."/>
            <person name="Martinez A.T."/>
            <person name="Covert S.F."/>
            <person name="Blanchette R.A."/>
            <person name="Cullen D."/>
        </authorList>
    </citation>
    <scope>NUCLEOTIDE SEQUENCE [LARGE SCALE GENOMIC DNA]</scope>
    <source>
        <strain evidence="2 3">11061_1 CR5-6</strain>
    </source>
</reference>
<organism evidence="2 3">
    <name type="scientific">Phlebiopsis gigantea (strain 11061_1 CR5-6)</name>
    <name type="common">White-rot fungus</name>
    <name type="synonym">Peniophora gigantea</name>
    <dbReference type="NCBI Taxonomy" id="745531"/>
    <lineage>
        <taxon>Eukaryota</taxon>
        <taxon>Fungi</taxon>
        <taxon>Dikarya</taxon>
        <taxon>Basidiomycota</taxon>
        <taxon>Agaricomycotina</taxon>
        <taxon>Agaricomycetes</taxon>
        <taxon>Polyporales</taxon>
        <taxon>Phanerochaetaceae</taxon>
        <taxon>Phlebiopsis</taxon>
    </lineage>
</organism>
<proteinExistence type="predicted"/>
<dbReference type="AlphaFoldDB" id="A0A0C3RUQ6"/>
<dbReference type="Gene3D" id="2.60.120.650">
    <property type="entry name" value="Cupin"/>
    <property type="match status" value="1"/>
</dbReference>
<sequence>MTSKSRDWALKLYETLLDQLNDDNNAVTKELFPCGEHHLQRLRAAISSAEISTQLDDSIKVAHEQMFRAYRSSQSNLCWRRLYTDACILRSLSEFSSLENASQAYTPVVRCISRLDQAIIIAGPAGEGRLELILDTIVSMQASIRPPVDATTPSNFFRLSPLVVPSATSSTHIPALPDQPSLTSFVTKYSRTPFILRGFLNDWPARNDHPWSSIQYLRSLAGMGRLVPVEVGQDYRNDDWDQRLMLWDEFLDTLSRQEGNKHSAPVIYLAQHDLFKQFPALRDDLIIPDYVYASPPAPDGYPMYSPPANDDQLVINTWLGPGGTVSPAHTDPFFNIYAQVVGRKTVWLAPPETSPYMYAYSSASDDTSQPHHPAANNTNPALSNTSRVDVFVRLEEIDTQFPHFREHVVPHAMCATLEPGDLLFFPPGWWHAMRSEETSFSVSMWF</sequence>
<gene>
    <name evidence="2" type="ORF">PHLGIDRAFT_180363</name>
</gene>
<dbReference type="InterPro" id="IPR003347">
    <property type="entry name" value="JmjC_dom"/>
</dbReference>
<evidence type="ECO:0000313" key="3">
    <source>
        <dbReference type="Proteomes" id="UP000053257"/>
    </source>
</evidence>
<dbReference type="EMBL" id="KN840562">
    <property type="protein sequence ID" value="KIP04791.1"/>
    <property type="molecule type" value="Genomic_DNA"/>
</dbReference>
<feature type="domain" description="JmjC" evidence="1">
    <location>
        <begin position="295"/>
        <end position="446"/>
    </location>
</feature>
<dbReference type="Pfam" id="PF13621">
    <property type="entry name" value="Cupin_8"/>
    <property type="match status" value="1"/>
</dbReference>
<dbReference type="SUPFAM" id="SSF51197">
    <property type="entry name" value="Clavaminate synthase-like"/>
    <property type="match status" value="1"/>
</dbReference>
<dbReference type="PANTHER" id="PTHR12461">
    <property type="entry name" value="HYPOXIA-INDUCIBLE FACTOR 1 ALPHA INHIBITOR-RELATED"/>
    <property type="match status" value="1"/>
</dbReference>
<dbReference type="InterPro" id="IPR041667">
    <property type="entry name" value="Cupin_8"/>
</dbReference>